<dbReference type="Pfam" id="PF18914">
    <property type="entry name" value="DUF5666"/>
    <property type="match status" value="1"/>
</dbReference>
<feature type="compositionally biased region" description="Basic and acidic residues" evidence="1">
    <location>
        <begin position="46"/>
        <end position="63"/>
    </location>
</feature>
<dbReference type="AlphaFoldDB" id="A0A543I7P9"/>
<evidence type="ECO:0000259" key="3">
    <source>
        <dbReference type="Pfam" id="PF18914"/>
    </source>
</evidence>
<evidence type="ECO:0000313" key="4">
    <source>
        <dbReference type="EMBL" id="TQM66520.1"/>
    </source>
</evidence>
<gene>
    <name evidence="4" type="ORF">FHX41_0098</name>
</gene>
<feature type="chain" id="PRO_5021998368" description="DUF5666 domain-containing protein" evidence="2">
    <location>
        <begin position="34"/>
        <end position="183"/>
    </location>
</feature>
<sequence>MASMRTDRTTITAGLAAAGLLGLGLYVAVPAFAADPSPSPTPSAKPTDRGERGDWGERGEDRPFGWGRPGPRDWPGEHGARPGARLGAPLGQGVHGETTVRTRDGGFRVVTFQRGEITDVSGTALTVKSADGTAWTWTANGDTRVRRNHKDAALKDLAKGDDVRVAGERSGGTRTARLVRAHD</sequence>
<name>A0A543I7P9_9ACTN</name>
<keyword evidence="5" id="KW-1185">Reference proteome</keyword>
<evidence type="ECO:0000256" key="1">
    <source>
        <dbReference type="SAM" id="MobiDB-lite"/>
    </source>
</evidence>
<reference evidence="4 5" key="1">
    <citation type="submission" date="2019-06" db="EMBL/GenBank/DDBJ databases">
        <title>Sequencing the genomes of 1000 actinobacteria strains.</title>
        <authorList>
            <person name="Klenk H.-P."/>
        </authorList>
    </citation>
    <scope>NUCLEOTIDE SEQUENCE [LARGE SCALE GENOMIC DNA]</scope>
    <source>
        <strain evidence="4 5">DSM 45043</strain>
    </source>
</reference>
<feature type="domain" description="DUF5666" evidence="3">
    <location>
        <begin position="114"/>
        <end position="178"/>
    </location>
</feature>
<dbReference type="EMBL" id="VFPO01000001">
    <property type="protein sequence ID" value="TQM66520.1"/>
    <property type="molecule type" value="Genomic_DNA"/>
</dbReference>
<accession>A0A543I7P9</accession>
<proteinExistence type="predicted"/>
<feature type="region of interest" description="Disordered" evidence="1">
    <location>
        <begin position="32"/>
        <end position="99"/>
    </location>
</feature>
<feature type="compositionally biased region" description="Basic and acidic residues" evidence="1">
    <location>
        <begin position="70"/>
        <end position="80"/>
    </location>
</feature>
<evidence type="ECO:0000256" key="2">
    <source>
        <dbReference type="SAM" id="SignalP"/>
    </source>
</evidence>
<dbReference type="InterPro" id="IPR043724">
    <property type="entry name" value="DUF5666"/>
</dbReference>
<protein>
    <recommendedName>
        <fullName evidence="3">DUF5666 domain-containing protein</fullName>
    </recommendedName>
</protein>
<feature type="signal peptide" evidence="2">
    <location>
        <begin position="1"/>
        <end position="33"/>
    </location>
</feature>
<evidence type="ECO:0000313" key="5">
    <source>
        <dbReference type="Proteomes" id="UP000316706"/>
    </source>
</evidence>
<organism evidence="4 5">
    <name type="scientific">Actinomadura hallensis</name>
    <dbReference type="NCBI Taxonomy" id="337895"/>
    <lineage>
        <taxon>Bacteria</taxon>
        <taxon>Bacillati</taxon>
        <taxon>Actinomycetota</taxon>
        <taxon>Actinomycetes</taxon>
        <taxon>Streptosporangiales</taxon>
        <taxon>Thermomonosporaceae</taxon>
        <taxon>Actinomadura</taxon>
    </lineage>
</organism>
<dbReference type="Proteomes" id="UP000316706">
    <property type="component" value="Unassembled WGS sequence"/>
</dbReference>
<keyword evidence="2" id="KW-0732">Signal</keyword>
<comment type="caution">
    <text evidence="4">The sequence shown here is derived from an EMBL/GenBank/DDBJ whole genome shotgun (WGS) entry which is preliminary data.</text>
</comment>